<gene>
    <name evidence="3" type="ORF">GCM10011351_26250</name>
</gene>
<accession>A0A917TUH1</accession>
<reference evidence="3" key="1">
    <citation type="journal article" date="2014" name="Int. J. Syst. Evol. Microbiol.">
        <title>Complete genome sequence of Corynebacterium casei LMG S-19264T (=DSM 44701T), isolated from a smear-ripened cheese.</title>
        <authorList>
            <consortium name="US DOE Joint Genome Institute (JGI-PGF)"/>
            <person name="Walter F."/>
            <person name="Albersmeier A."/>
            <person name="Kalinowski J."/>
            <person name="Ruckert C."/>
        </authorList>
    </citation>
    <scope>NUCLEOTIDE SEQUENCE</scope>
    <source>
        <strain evidence="3">CGMCC 1.6333</strain>
    </source>
</reference>
<dbReference type="OrthoDB" id="9813518at2"/>
<dbReference type="EMBL" id="BMLG01000019">
    <property type="protein sequence ID" value="GGM38856.1"/>
    <property type="molecule type" value="Genomic_DNA"/>
</dbReference>
<proteinExistence type="predicted"/>
<reference evidence="3" key="2">
    <citation type="submission" date="2020-09" db="EMBL/GenBank/DDBJ databases">
        <authorList>
            <person name="Sun Q."/>
            <person name="Zhou Y."/>
        </authorList>
    </citation>
    <scope>NUCLEOTIDE SEQUENCE</scope>
    <source>
        <strain evidence="3">CGMCC 1.6333</strain>
    </source>
</reference>
<evidence type="ECO:0000313" key="3">
    <source>
        <dbReference type="EMBL" id="GGM38856.1"/>
    </source>
</evidence>
<evidence type="ECO:0000259" key="2">
    <source>
        <dbReference type="Pfam" id="PF07885"/>
    </source>
</evidence>
<protein>
    <submittedName>
        <fullName evidence="3">LCTB protein</fullName>
    </submittedName>
</protein>
<feature type="transmembrane region" description="Helical" evidence="1">
    <location>
        <begin position="78"/>
        <end position="97"/>
    </location>
</feature>
<comment type="caution">
    <text evidence="3">The sequence shown here is derived from an EMBL/GenBank/DDBJ whole genome shotgun (WGS) entry which is preliminary data.</text>
</comment>
<dbReference type="Pfam" id="PF07885">
    <property type="entry name" value="Ion_trans_2"/>
    <property type="match status" value="1"/>
</dbReference>
<dbReference type="RefSeq" id="WP_117156164.1">
    <property type="nucleotide sequence ID" value="NZ_BMLG01000019.1"/>
</dbReference>
<keyword evidence="4" id="KW-1185">Reference proteome</keyword>
<sequence>MANFLVGAALIFILINLYYFFTNKTYKKSYFSTALFLKLFFVLTGITISFAVLYYALSLQEVILVETITKKQPANHSFGNLLYFSGVTILSIGYGDLIPVGPARFFSLFEAAIGVLLPTAYFIKALDQSKQGKEK</sequence>
<evidence type="ECO:0000313" key="4">
    <source>
        <dbReference type="Proteomes" id="UP000618460"/>
    </source>
</evidence>
<feature type="domain" description="Potassium channel" evidence="2">
    <location>
        <begin position="46"/>
        <end position="122"/>
    </location>
</feature>
<organism evidence="3 4">
    <name type="scientific">Paraliobacillus quinghaiensis</name>
    <dbReference type="NCBI Taxonomy" id="470815"/>
    <lineage>
        <taxon>Bacteria</taxon>
        <taxon>Bacillati</taxon>
        <taxon>Bacillota</taxon>
        <taxon>Bacilli</taxon>
        <taxon>Bacillales</taxon>
        <taxon>Bacillaceae</taxon>
        <taxon>Paraliobacillus</taxon>
    </lineage>
</organism>
<feature type="transmembrane region" description="Helical" evidence="1">
    <location>
        <begin position="33"/>
        <end position="57"/>
    </location>
</feature>
<feature type="transmembrane region" description="Helical" evidence="1">
    <location>
        <begin position="103"/>
        <end position="123"/>
    </location>
</feature>
<dbReference type="InterPro" id="IPR013099">
    <property type="entry name" value="K_chnl_dom"/>
</dbReference>
<keyword evidence="1" id="KW-0812">Transmembrane</keyword>
<dbReference type="Gene3D" id="1.10.287.70">
    <property type="match status" value="1"/>
</dbReference>
<keyword evidence="1" id="KW-1133">Transmembrane helix</keyword>
<dbReference type="SUPFAM" id="SSF81324">
    <property type="entry name" value="Voltage-gated potassium channels"/>
    <property type="match status" value="1"/>
</dbReference>
<name>A0A917TUH1_9BACI</name>
<keyword evidence="1" id="KW-0472">Membrane</keyword>
<evidence type="ECO:0000256" key="1">
    <source>
        <dbReference type="SAM" id="Phobius"/>
    </source>
</evidence>
<dbReference type="AlphaFoldDB" id="A0A917TUH1"/>
<feature type="transmembrane region" description="Helical" evidence="1">
    <location>
        <begin position="5"/>
        <end position="21"/>
    </location>
</feature>
<dbReference type="Proteomes" id="UP000618460">
    <property type="component" value="Unassembled WGS sequence"/>
</dbReference>